<organism evidence="1 2">
    <name type="scientific">Bradyrhizobium retamae</name>
    <dbReference type="NCBI Taxonomy" id="1300035"/>
    <lineage>
        <taxon>Bacteria</taxon>
        <taxon>Pseudomonadati</taxon>
        <taxon>Pseudomonadota</taxon>
        <taxon>Alphaproteobacteria</taxon>
        <taxon>Hyphomicrobiales</taxon>
        <taxon>Nitrobacteraceae</taxon>
        <taxon>Bradyrhizobium</taxon>
    </lineage>
</organism>
<dbReference type="AlphaFoldDB" id="A0A0R3MPE8"/>
<dbReference type="Proteomes" id="UP000052023">
    <property type="component" value="Unassembled WGS sequence"/>
</dbReference>
<proteinExistence type="predicted"/>
<evidence type="ECO:0000313" key="1">
    <source>
        <dbReference type="EMBL" id="KRR22082.1"/>
    </source>
</evidence>
<keyword evidence="2" id="KW-1185">Reference proteome</keyword>
<dbReference type="RefSeq" id="WP_057845458.1">
    <property type="nucleotide sequence ID" value="NZ_LLYA01000168.1"/>
</dbReference>
<accession>A0A0R3MPE8</accession>
<evidence type="ECO:0000313" key="2">
    <source>
        <dbReference type="Proteomes" id="UP000052023"/>
    </source>
</evidence>
<comment type="caution">
    <text evidence="1">The sequence shown here is derived from an EMBL/GenBank/DDBJ whole genome shotgun (WGS) entry which is preliminary data.</text>
</comment>
<dbReference type="OrthoDB" id="7847174at2"/>
<sequence length="202" mass="22935">MKLFEKLFRPRPPIRDREALADFVDAQSAFIVQKGIYEYSRARAGHYAKVLFAEEGFAKSVEHARWQAFPLGLSMVGETVDVVLRPHAGEERRAMLDQIIAVVLSVFDRYPVPPSIGEAAWQEARRELAHRLDLVGGHAPKRVMDIPEPLAESYFAMMPIHEKLRGRDFQTTRNYLRVSLCNIHDELVDRIDAAAVIGALLK</sequence>
<reference evidence="1 2" key="1">
    <citation type="submission" date="2014-03" db="EMBL/GenBank/DDBJ databases">
        <title>Bradyrhizobium valentinum sp. nov., isolated from effective nodules of Lupinus mariae-josephae, a lupine endemic of basic-lime soils in Eastern Spain.</title>
        <authorList>
            <person name="Duran D."/>
            <person name="Rey L."/>
            <person name="Navarro A."/>
            <person name="Busquets A."/>
            <person name="Imperial J."/>
            <person name="Ruiz-Argueso T."/>
        </authorList>
    </citation>
    <scope>NUCLEOTIDE SEQUENCE [LARGE SCALE GENOMIC DNA]</scope>
    <source>
        <strain evidence="1 2">Ro19</strain>
    </source>
</reference>
<gene>
    <name evidence="1" type="ORF">CQ13_30320</name>
</gene>
<dbReference type="EMBL" id="LLYA01000168">
    <property type="protein sequence ID" value="KRR22082.1"/>
    <property type="molecule type" value="Genomic_DNA"/>
</dbReference>
<protein>
    <submittedName>
        <fullName evidence="1">Uncharacterized protein</fullName>
    </submittedName>
</protein>
<name>A0A0R3MPE8_9BRAD</name>